<dbReference type="EMBL" id="GBRH01179118">
    <property type="protein sequence ID" value="JAE18778.1"/>
    <property type="molecule type" value="Transcribed_RNA"/>
</dbReference>
<accession>A0A0A9GDL3</accession>
<dbReference type="AlphaFoldDB" id="A0A0A9GDL3"/>
<reference evidence="1" key="1">
    <citation type="submission" date="2014-09" db="EMBL/GenBank/DDBJ databases">
        <authorList>
            <person name="Magalhaes I.L.F."/>
            <person name="Oliveira U."/>
            <person name="Santos F.R."/>
            <person name="Vidigal T.H.D.A."/>
            <person name="Brescovit A.D."/>
            <person name="Santos A.J."/>
        </authorList>
    </citation>
    <scope>NUCLEOTIDE SEQUENCE</scope>
    <source>
        <tissue evidence="1">Shoot tissue taken approximately 20 cm above the soil surface</tissue>
    </source>
</reference>
<name>A0A0A9GDL3_ARUDO</name>
<protein>
    <submittedName>
        <fullName evidence="1">Uncharacterized protein</fullName>
    </submittedName>
</protein>
<organism evidence="1">
    <name type="scientific">Arundo donax</name>
    <name type="common">Giant reed</name>
    <name type="synonym">Donax arundinaceus</name>
    <dbReference type="NCBI Taxonomy" id="35708"/>
    <lineage>
        <taxon>Eukaryota</taxon>
        <taxon>Viridiplantae</taxon>
        <taxon>Streptophyta</taxon>
        <taxon>Embryophyta</taxon>
        <taxon>Tracheophyta</taxon>
        <taxon>Spermatophyta</taxon>
        <taxon>Magnoliopsida</taxon>
        <taxon>Liliopsida</taxon>
        <taxon>Poales</taxon>
        <taxon>Poaceae</taxon>
        <taxon>PACMAD clade</taxon>
        <taxon>Arundinoideae</taxon>
        <taxon>Arundineae</taxon>
        <taxon>Arundo</taxon>
    </lineage>
</organism>
<evidence type="ECO:0000313" key="1">
    <source>
        <dbReference type="EMBL" id="JAE18778.1"/>
    </source>
</evidence>
<reference evidence="1" key="2">
    <citation type="journal article" date="2015" name="Data Brief">
        <title>Shoot transcriptome of the giant reed, Arundo donax.</title>
        <authorList>
            <person name="Barrero R.A."/>
            <person name="Guerrero F.D."/>
            <person name="Moolhuijzen P."/>
            <person name="Goolsby J.A."/>
            <person name="Tidwell J."/>
            <person name="Bellgard S.E."/>
            <person name="Bellgard M.I."/>
        </authorList>
    </citation>
    <scope>NUCLEOTIDE SEQUENCE</scope>
    <source>
        <tissue evidence="1">Shoot tissue taken approximately 20 cm above the soil surface</tissue>
    </source>
</reference>
<proteinExistence type="predicted"/>
<sequence>MKCQEYVAADDISFVLISFNSMTQTMCSKLCSPYTATAIGSLDTTMTTTCLALGTNDGANNVQHVRAVTGVLITSTGGSLAPSVKSVSATKFNRKVCAKCSMECLSEDSVAISVTDMSWLPAAEMALIPGQRYCHHNSHLRGGVTRPPPHPPWATSIFCCKTWSLYRTLAGRQPGLNVCSTKVWLLLSSWSPSTHQYKVK</sequence>